<feature type="region of interest" description="Disordered" evidence="1">
    <location>
        <begin position="1"/>
        <end position="25"/>
    </location>
</feature>
<dbReference type="EMBL" id="JAUKUA010000001">
    <property type="protein sequence ID" value="KAK0730181.1"/>
    <property type="molecule type" value="Genomic_DNA"/>
</dbReference>
<proteinExistence type="predicted"/>
<gene>
    <name evidence="3" type="ORF">B0H67DRAFT_638717</name>
</gene>
<dbReference type="Proteomes" id="UP001172102">
    <property type="component" value="Unassembled WGS sequence"/>
</dbReference>
<evidence type="ECO:0000313" key="3">
    <source>
        <dbReference type="EMBL" id="KAK0730181.1"/>
    </source>
</evidence>
<accession>A0AA40B9R6</accession>
<evidence type="ECO:0000313" key="4">
    <source>
        <dbReference type="Proteomes" id="UP001172102"/>
    </source>
</evidence>
<reference evidence="3" key="1">
    <citation type="submission" date="2023-06" db="EMBL/GenBank/DDBJ databases">
        <title>Genome-scale phylogeny and comparative genomics of the fungal order Sordariales.</title>
        <authorList>
            <consortium name="Lawrence Berkeley National Laboratory"/>
            <person name="Hensen N."/>
            <person name="Bonometti L."/>
            <person name="Westerberg I."/>
            <person name="Brannstrom I.O."/>
            <person name="Guillou S."/>
            <person name="Cros-Aarteil S."/>
            <person name="Calhoun S."/>
            <person name="Haridas S."/>
            <person name="Kuo A."/>
            <person name="Mondo S."/>
            <person name="Pangilinan J."/>
            <person name="Riley R."/>
            <person name="Labutti K."/>
            <person name="Andreopoulos B."/>
            <person name="Lipzen A."/>
            <person name="Chen C."/>
            <person name="Yanf M."/>
            <person name="Daum C."/>
            <person name="Ng V."/>
            <person name="Clum A."/>
            <person name="Steindorff A."/>
            <person name="Ohm R."/>
            <person name="Martin F."/>
            <person name="Silar P."/>
            <person name="Natvig D."/>
            <person name="Lalanne C."/>
            <person name="Gautier V."/>
            <person name="Ament-Velasquez S.L."/>
            <person name="Kruys A."/>
            <person name="Hutchinson M.I."/>
            <person name="Powell A.J."/>
            <person name="Barry K."/>
            <person name="Miller A.N."/>
            <person name="Grigoriev I.V."/>
            <person name="Debuchy R."/>
            <person name="Gladieux P."/>
            <person name="Thoren M.H."/>
            <person name="Johannesson H."/>
        </authorList>
    </citation>
    <scope>NUCLEOTIDE SEQUENCE</scope>
    <source>
        <strain evidence="3">SMH4607-1</strain>
    </source>
</reference>
<dbReference type="Pfam" id="PF26082">
    <property type="entry name" value="zf-C2H2_AcuF"/>
    <property type="match status" value="1"/>
</dbReference>
<feature type="domain" description="Oxidoreductase acuF-like C2H2 type zinc-finger" evidence="2">
    <location>
        <begin position="140"/>
        <end position="167"/>
    </location>
</feature>
<evidence type="ECO:0000256" key="1">
    <source>
        <dbReference type="SAM" id="MobiDB-lite"/>
    </source>
</evidence>
<keyword evidence="4" id="KW-1185">Reference proteome</keyword>
<name>A0AA40B9R6_9PEZI</name>
<sequence>MANISLGTRPNRDTTLDPEHDFMDDDDDSAIDMGTGETAPDEAIMDLEVVSECIKSLFRVGIMVRKSAPRDRSKRALQIPEISFPSFYGIDYVKDYKTRLGADDDARDSTTNDGLEVIATATERFSSKATTSAGNNSLREPFECPICFTLQSFKHKKSWQTHAFGHLKAYVCMVGDTVCDDESFALGRFPPQSSKSTSRKHTGHSLLDAGHEAIASFKAGDLGPKHVVYVNASRFKKHVAAHREQLAIFALHRAVEEEGTKMGVCGCTSILKSLLGIITGE</sequence>
<evidence type="ECO:0000259" key="2">
    <source>
        <dbReference type="Pfam" id="PF26082"/>
    </source>
</evidence>
<dbReference type="AlphaFoldDB" id="A0AA40B9R6"/>
<feature type="compositionally biased region" description="Basic and acidic residues" evidence="1">
    <location>
        <begin position="10"/>
        <end position="21"/>
    </location>
</feature>
<organism evidence="3 4">
    <name type="scientific">Lasiosphaeris hirsuta</name>
    <dbReference type="NCBI Taxonomy" id="260670"/>
    <lineage>
        <taxon>Eukaryota</taxon>
        <taxon>Fungi</taxon>
        <taxon>Dikarya</taxon>
        <taxon>Ascomycota</taxon>
        <taxon>Pezizomycotina</taxon>
        <taxon>Sordariomycetes</taxon>
        <taxon>Sordariomycetidae</taxon>
        <taxon>Sordariales</taxon>
        <taxon>Lasiosphaeriaceae</taxon>
        <taxon>Lasiosphaeris</taxon>
    </lineage>
</organism>
<dbReference type="InterPro" id="IPR058925">
    <property type="entry name" value="zf-C2H2_AcuF"/>
</dbReference>
<comment type="caution">
    <text evidence="3">The sequence shown here is derived from an EMBL/GenBank/DDBJ whole genome shotgun (WGS) entry which is preliminary data.</text>
</comment>
<protein>
    <recommendedName>
        <fullName evidence="2">Oxidoreductase acuF-like C2H2 type zinc-finger domain-containing protein</fullName>
    </recommendedName>
</protein>